<dbReference type="RefSeq" id="XP_071924772.1">
    <property type="nucleotide sequence ID" value="XM_072068671.1"/>
</dbReference>
<gene>
    <name evidence="3" type="primary">LOC140015846</name>
</gene>
<dbReference type="GeneID" id="140015846"/>
<dbReference type="InterPro" id="IPR036397">
    <property type="entry name" value="RNaseH_sf"/>
</dbReference>
<dbReference type="PANTHER" id="PTHR48475">
    <property type="entry name" value="RIBONUCLEASE H"/>
    <property type="match status" value="1"/>
</dbReference>
<dbReference type="Proteomes" id="UP001652660">
    <property type="component" value="Chromosome 10c"/>
</dbReference>
<dbReference type="PANTHER" id="PTHR48475:SF2">
    <property type="entry name" value="RIBONUCLEASE H"/>
    <property type="match status" value="1"/>
</dbReference>
<evidence type="ECO:0008006" key="4">
    <source>
        <dbReference type="Google" id="ProtNLM"/>
    </source>
</evidence>
<name>A0ABM4VZ29_COFAR</name>
<keyword evidence="2" id="KW-1185">Reference proteome</keyword>
<evidence type="ECO:0000313" key="2">
    <source>
        <dbReference type="Proteomes" id="UP001652660"/>
    </source>
</evidence>
<organism evidence="2 3">
    <name type="scientific">Coffea arabica</name>
    <name type="common">Arabian coffee</name>
    <dbReference type="NCBI Taxonomy" id="13443"/>
    <lineage>
        <taxon>Eukaryota</taxon>
        <taxon>Viridiplantae</taxon>
        <taxon>Streptophyta</taxon>
        <taxon>Embryophyta</taxon>
        <taxon>Tracheophyta</taxon>
        <taxon>Spermatophyta</taxon>
        <taxon>Magnoliopsida</taxon>
        <taxon>eudicotyledons</taxon>
        <taxon>Gunneridae</taxon>
        <taxon>Pentapetalae</taxon>
        <taxon>asterids</taxon>
        <taxon>lamiids</taxon>
        <taxon>Gentianales</taxon>
        <taxon>Rubiaceae</taxon>
        <taxon>Ixoroideae</taxon>
        <taxon>Gardenieae complex</taxon>
        <taxon>Bertiereae - Coffeeae clade</taxon>
        <taxon>Coffeeae</taxon>
        <taxon>Coffea</taxon>
    </lineage>
</organism>
<evidence type="ECO:0000313" key="3">
    <source>
        <dbReference type="RefSeq" id="XP_071924772.1"/>
    </source>
</evidence>
<protein>
    <recommendedName>
        <fullName evidence="4">Integrase catalytic domain-containing protein</fullName>
    </recommendedName>
</protein>
<accession>A0ABM4VZ29</accession>
<dbReference type="SUPFAM" id="SSF53098">
    <property type="entry name" value="Ribonuclease H-like"/>
    <property type="match status" value="1"/>
</dbReference>
<reference evidence="3" key="1">
    <citation type="submission" date="2025-08" db="UniProtKB">
        <authorList>
            <consortium name="RefSeq"/>
        </authorList>
    </citation>
    <scope>IDENTIFICATION</scope>
    <source>
        <tissue evidence="3">Leaves</tissue>
    </source>
</reference>
<feature type="coiled-coil region" evidence="1">
    <location>
        <begin position="134"/>
        <end position="161"/>
    </location>
</feature>
<dbReference type="InterPro" id="IPR012337">
    <property type="entry name" value="RNaseH-like_sf"/>
</dbReference>
<dbReference type="Gene3D" id="3.30.420.10">
    <property type="entry name" value="Ribonuclease H-like superfamily/Ribonuclease H"/>
    <property type="match status" value="1"/>
</dbReference>
<evidence type="ECO:0000256" key="1">
    <source>
        <dbReference type="SAM" id="Coils"/>
    </source>
</evidence>
<proteinExistence type="predicted"/>
<keyword evidence="1" id="KW-0175">Coiled coil</keyword>
<sequence>MESAVIEVMNSWMDKYLSQGEFLLDRREVRKLLLKSQRELGIQQHFISVGHSQANEQVKNVNRTILHGLKTRIESERTKWVDKLPNILWAYRITPQTVTQETPFVLTHGAEAVIPAEIGLPSGRVHNFIAQNNEEKLRFNLDQFEQKREEAAIRIARYKGQIAQYYNAKVRHLYFKSNDLVLRKNSVNRVLSMRKLDSKWEGSYLIKEADRAGYYKLAYLDGEEDPRTLHSLNLKIFAEGL</sequence>